<evidence type="ECO:0000313" key="2">
    <source>
        <dbReference type="EMBL" id="PSL53241.1"/>
    </source>
</evidence>
<sequence>MQADVLTWVEHVEVEFSVDEVTVHVAFDVDSGVPGGSVTQKASAGGTGRQVSLGTFGSDAGFESLMGALMLERLRLEPIAMWSNNQETSHAWPAYASALAVHADRLDPVVGNEGVLGTRMLQMFVGTSWAPARAQAATALSAVKFARERSRAKARAAAQAAEALIGAAEARVAAAQEVVASFDGAKPDVDAMLSLAAAATDRATEAQELSLRLFTARTSAAQVHDQLRAEQRRRNGAIEDALARRFFNAMTPTVCPRCSAAVTQDRRDAEGHHHECSLCSSPLDLDAFAVSVLVASDIPVGARGELVAATADAEAERTGITADVSGQDVEEYDGDVVDALVALQQAADDADAVVLGLEAEFAAAERNRLGAVAAAQVGRAQIERAHEQRKAELALARAEGALESLRQAVAPVEPQPVDDTRIEVLEAADRVTAAWLKSDQDPLLAEVSKEIAGLARRFGADNITAVSLKGNANMDVHKGGTKSGYGSLTNGEKLRLKLATAVALITQGHKAGVGRHPGLLFVDSPAAEEIPADDLETMINAMKEVAEETSMQIVVATRHSGLLASLLPDDNVLVATGDDFVW</sequence>
<dbReference type="EMBL" id="PYAX01000009">
    <property type="protein sequence ID" value="PSL53241.1"/>
    <property type="molecule type" value="Genomic_DNA"/>
</dbReference>
<accession>A0A2P8I456</accession>
<reference evidence="2 3" key="1">
    <citation type="submission" date="2018-03" db="EMBL/GenBank/DDBJ databases">
        <title>Genomic Encyclopedia of Type Strains, Phase III (KMG-III): the genomes of soil and plant-associated and newly described type strains.</title>
        <authorList>
            <person name="Whitman W."/>
        </authorList>
    </citation>
    <scope>NUCLEOTIDE SEQUENCE [LARGE SCALE GENOMIC DNA]</scope>
    <source>
        <strain evidence="2 3">CGMCC 4.7097</strain>
    </source>
</reference>
<dbReference type="InterPro" id="IPR027417">
    <property type="entry name" value="P-loop_NTPase"/>
</dbReference>
<dbReference type="AlphaFoldDB" id="A0A2P8I456"/>
<dbReference type="Proteomes" id="UP000241118">
    <property type="component" value="Unassembled WGS sequence"/>
</dbReference>
<evidence type="ECO:0000256" key="1">
    <source>
        <dbReference type="SAM" id="Coils"/>
    </source>
</evidence>
<proteinExistence type="predicted"/>
<protein>
    <submittedName>
        <fullName evidence="2">Uncharacterized protein</fullName>
    </submittedName>
</protein>
<gene>
    <name evidence="2" type="ORF">B0I31_10931</name>
</gene>
<comment type="caution">
    <text evidence="2">The sequence shown here is derived from an EMBL/GenBank/DDBJ whole genome shotgun (WGS) entry which is preliminary data.</text>
</comment>
<name>A0A2P8I456_SACCR</name>
<evidence type="ECO:0000313" key="3">
    <source>
        <dbReference type="Proteomes" id="UP000241118"/>
    </source>
</evidence>
<keyword evidence="3" id="KW-1185">Reference proteome</keyword>
<organism evidence="2 3">
    <name type="scientific">Saccharothrix carnea</name>
    <dbReference type="NCBI Taxonomy" id="1280637"/>
    <lineage>
        <taxon>Bacteria</taxon>
        <taxon>Bacillati</taxon>
        <taxon>Actinomycetota</taxon>
        <taxon>Actinomycetes</taxon>
        <taxon>Pseudonocardiales</taxon>
        <taxon>Pseudonocardiaceae</taxon>
        <taxon>Saccharothrix</taxon>
    </lineage>
</organism>
<keyword evidence="1" id="KW-0175">Coiled coil</keyword>
<feature type="coiled-coil region" evidence="1">
    <location>
        <begin position="151"/>
        <end position="178"/>
    </location>
</feature>
<dbReference type="Gene3D" id="3.40.50.300">
    <property type="entry name" value="P-loop containing nucleotide triphosphate hydrolases"/>
    <property type="match status" value="1"/>
</dbReference>
<feature type="coiled-coil region" evidence="1">
    <location>
        <begin position="379"/>
        <end position="408"/>
    </location>
</feature>